<feature type="region of interest" description="Disordered" evidence="2">
    <location>
        <begin position="2555"/>
        <end position="2886"/>
    </location>
</feature>
<feature type="compositionally biased region" description="Polar residues" evidence="2">
    <location>
        <begin position="3658"/>
        <end position="3681"/>
    </location>
</feature>
<feature type="compositionally biased region" description="Polar residues" evidence="2">
    <location>
        <begin position="1213"/>
        <end position="1229"/>
    </location>
</feature>
<proteinExistence type="predicted"/>
<feature type="compositionally biased region" description="Polar residues" evidence="2">
    <location>
        <begin position="5543"/>
        <end position="5555"/>
    </location>
</feature>
<feature type="compositionally biased region" description="Low complexity" evidence="2">
    <location>
        <begin position="47"/>
        <end position="59"/>
    </location>
</feature>
<feature type="compositionally biased region" description="Polar residues" evidence="2">
    <location>
        <begin position="3931"/>
        <end position="3944"/>
    </location>
</feature>
<feature type="compositionally biased region" description="Basic and acidic residues" evidence="2">
    <location>
        <begin position="611"/>
        <end position="628"/>
    </location>
</feature>
<feature type="compositionally biased region" description="Basic and acidic residues" evidence="2">
    <location>
        <begin position="5843"/>
        <end position="5862"/>
    </location>
</feature>
<feature type="compositionally biased region" description="Basic residues" evidence="2">
    <location>
        <begin position="4217"/>
        <end position="4227"/>
    </location>
</feature>
<feature type="compositionally biased region" description="Basic and acidic residues" evidence="2">
    <location>
        <begin position="1877"/>
        <end position="1888"/>
    </location>
</feature>
<feature type="compositionally biased region" description="Low complexity" evidence="2">
    <location>
        <begin position="2057"/>
        <end position="2068"/>
    </location>
</feature>
<feature type="compositionally biased region" description="Basic and acidic residues" evidence="2">
    <location>
        <begin position="4023"/>
        <end position="4047"/>
    </location>
</feature>
<feature type="compositionally biased region" description="Basic residues" evidence="2">
    <location>
        <begin position="5105"/>
        <end position="5116"/>
    </location>
</feature>
<sequence>MASGSEPLMTGRPGPAPLQHPQPYTPVSQSIYEPSDPTVPDNAGILKKSGSSSGKGSSLAQAALVGVAVAAGGAAIASRYDDRKENRRDDDRDEGSRISSRRRDEERERERDREREEASRVSSRRKEEARDVSSQISSRRKDGDRDSSSRVELKRRDSDKRDSKDDRRKDKRDSPDRDDRKDKRRDKDRKKDGSRYSDEERREKKREKRREDVRDDRDDRKERRRDKDGRGERSEVATRPEAGMDDRRTKSEAAITTVSKIDPFMFQVADNAFPTPLNEYTESHGRHDSIPQVVTVERVPDFSRDYSEYDDRDKGYRGSVNDHGLHDAEAAYREAQHSTAPIAATAIGAAAAIVASEAYRERSEKRRNERRSAQPSDYSDREYETRGREPAKEHDPIQEEADRAYREIVMARKIASEVIRSRSASPNGSVVDKYRHEDEPEQPQISTPPQMDHPKIKGPYDAPNADFNPDHHFDDPRDLRTFRPETPILYGGYKDPTALEPRPLLNLVRPTPVPSPLPEKQKAKEESSRSEKTRSQPTSSKPSRSESSRSDPTRSESGRPDAARSEPPRSSKSRDRAEKIRTASSEVGRSNGGMDSPTSSTISKGVTWGENETKHFDVESPSDVREEYISSSDVPAYEKSPQPKSRPESKSDSKPSKGWGAIAAALVGAGAGAAIASSGDSSDSKKTERATSPPKAYEYRGVMVEPESPDSKGRRRSPPSPGPKPASPSSHMPGAFEEDLEFTANVAAGLKDAGFDSDIVIEDPEFRKRSSPPGSNERIYQAPYSETVSDLGYKPAPSGVSGAGYVIGEVETPPTQDWRSVSPEGDEEFPVKLSKKEQKKRDKAKRQSADVTPLVEETPTPKEPEQDFYFNEPKLSKKEQKKRDEAKRQSADVSPPLEQTPTSKEPEQDFYFNDPKLSKKEQKKREKEAKRQSSLAEDITPTPELVVAREVFEEPEAYFETPKKKKKSKRDSAAYNDDADVASPTASSAGRRVSVPIDAFADLQNDGDDWTDSKKSKSKSKRDSERFDSPSRSVATSETSERSTSKRKDKSRSYDDYERDPAEISLPPVTPSEASQDRDYDESRSSRKSRDSGVYDSRDRSVVSEAASRYDDEPRRKKKSSRSSTRDRDDFDDTRSVVSVASAPAGDDDRKNKKKEKEKKGGGFFGLFGSKSESGAREESPKGSKDDFDDVKSKKKKKRNSMPDSSSLYGDLGSQSVGDLSRSASNGHGSSRYDDDDARSDGEKKKSRSRANSSSSKRDSFLGNPGTLGARAGIVTAGTALALQHSQSNADDAYEEALHRDRPDIIGRDVGFDPDIVERHFRPSIDPQYGDLLPLPPSEPPTPGSEYFDELPGLPESRPDTPEDERLMREKLKNASRKLLYETPVKSPSHSAVPINFRMGKGKNSAPSSPGLPRASPFGSPATPSTETFGFSRNSRNRPTSWESAREYRPLLLPESVRRDSNFKVAEEEEQENLPALPPSETSSHHEDSSSGLDEFHDFPAEPQQQLSIDTSYEHTGLLDSQQSTPKAKFVFDKDEKEGGRDVVAGVLAGAAVVGGVAYMVGKGRDEGEREPSPIEPMSKDRSSFLLQSSPMGRGELSESTSKEAIEFEAVPDVPTQLPEDEFFTSKAKKEKKKGKLSRSATEEEVSLLQTTEENLEASRDLEASAQIADAPEDEFAPPKSKKDKKKGKLSRSSTQDDLSLSQSTVEVPETSAEVVNTQEDDFSAPKSKKGKKKDKKKGKSLPAWETEEVDTSTPSEEPTVADTSRDLEDISIAPETTEPVDDFFTPSKKDKKKNKKQKSQSAWEPEPEKDVVEFAPEASVHTSGEAVDNTSIPTVPHNLDEPSMPSNLEMKNETGVDLVQSDSKSEAVADASLPMMDREITGPERVSEAAAPETETARDLAIPLESEATDESFSVKSKKDKKKDKKGKAKMSWTDEPEADSAAEPLQTPDVARAMTDDLSTPKESEVEADDGFSVKSKKDKKKDKKGKAKMSWADEREVVSETLQDTQGVRDDFSTPAEPEPEAADDSFSVKPKKDKKKDKKGKSKMSWVDEPEPELSLSEALPALEEVPDVPDISTSVEHQQTTSDVLPETETSREVTGDFSTYAEPEPEAIDDSFSLKSKKDKKKDKKKAKYTDAPSEPMTEVEPEFTSEAPVIMPAAEEADDFSTPKSKKDKKKDKKKGKLTETFEPEPVPEITSEERKPDFDPDSTQDSFHDFPPEENFELANEDFAVPNMDEIANREVSPADFVSEEPTVPDEFTFQESKKGKKKKGKGASQFDVAEETISTPPPQDFEDIYESKTPGSKKGKKKGKKSWEAKPEPAFTSASDTPEVVLLAESEGQDDALTSDPIEDYTTPISLKKKKGKKSQGFETESEMATTPSDHFADAERAMVEDQDTFNDFATPTSKKGKKKGKKNQTFEAEPEMVLTPSSELPDTESSMAETQDPSRAVDTFDDFATPISKKGKKKGKKSQTWDADEYPSTPQDLATPENFSSKPTPMVGPGGWIETPATASTSARDESFSKAGKDSQDKDYFSSAILPGAAAVVAGAALLGTHESESKTPGEDSERATPDGLAAGYKDDQLSLAKQLQEEFNSKKSKKDKKKRQSLPATPDPEADRSRSFENIEDNVPRARSLSMSPAAEGDKPKSVYSEEQLELARQMKADFEKGSSKKLKKDKKKQQQDDWNDEFPAETPEGGQSQPILDEAPQTEMQTNTPKGDGLAAGYKEDQLELARQLKAEFEKGSGKKSKKDKKKKQDNLAWDDAAPEPLAEESMPRDMDAVEDVTTPDPTADAAKGDGLSAGYQEDQLSLARQLQAEFGKKSSKKNKKGRSTSQSPHTPQTPQTLQDAEPAADYFGEPPSNELHAAEEITPLESTRQISDVAPDGLAAGYKEDQLELARQLKEEFGSGSSKKSKKEKKGKKRGNFDDESFPASLAAEGQDPLDQDKSLDAETPEVVEGKEEFAFTTSKKGKKDKKGKKRDGSEPPSTPGTPAEPAEPTLDEPAPVDNEEDFGFTTSKKGKIDKKGKKRDTSEPLSAPETPAEERGLDLEEPTPIADNDQFAFTSAKKGKKDKKGKKRDSIALSTPSSPTNQSPSIEIQDPLESNAPTELEKEEDKAQDLAAEPEDEFTFAQKSSKNDKKGKKRQSLLMSTIDDNEPLEENRATQDSDAITLDNPTVNEPSTIDSSPAPDAADDDFANFSTKKSKKDKKGKKRNSSVPPVEIDESTTADKEPEQDQSTTAALEQDIDTESPAPADDDFAFTTKKGKKDKKKRQSLAFAEDLPAATPVEDNSSSAPQSAEKTTEPQDDFSFSSKKSKKDKKKRGSLLRHSSTYDDFVDEPGTTTDSAIDTPDNMEPAATQDPQLDETSARGVSQVEATLPDTDHPAFEPPAIIHDAIELKAPTALEPVVNSEDVFTSSKLPENNTELAQPDADHTLRTLAPLDPPSIANSDLIIPTEDNVRDNATTEIPSSTTALNDEEPVEWGSLKPKKSKKDKKKKKDLPSDSGEASGISTPLDETQEAKQDSTGPLPPSDSALDANVPVDQPRDLDLNESTEKTEQDDWFSPSSKSSKKDKKKRKSGTSTPIEIAPDQVPVPEESIAEETGTPAIEPQEAEQSINVEDAVTPTAGEDTQEVAEEEWAPTSKKSKKDKKKNRKSGVSDLTGSPADVSQTLKDEPQASSSVPEEPIEASQRIETPASDPVEEEWGSFNTKKSKKDKKRKSGLSTPIEAEQDSEKAVVEPTLDVEQAAIETPVDPVDASSSVAVDQPVEEPVDAEWSGFSAKKSKKDKKRKSGLSTPVEAEYVSEKAIEEPSTAEQSSEPVEAESTAVDQPSEEPADPEWGSFSTKKSKKDKKRKSGMSTPIETETVSEKAIEDSSFDVEPSSGPIEEPADAEWGSFSEKKSKKDKKRKSGISTPIEGESNPEPTAPDSALSMEQSTPEPSSTILVQPLEERSLDLEDPAVEPSSETIEQPADTEWGGFSTKKSKKDKKRKSGISTPMEEATEATEAQDTPTSFDSATPQIETRAIEKEPVADERAGPGNKSEKDKKQKSGITTPIEEPTNTSEIKDSLDIAEPATSAFDVMTVEETPADDGWGVSTKKSKKDKKKQKSGISTPAEELVDAPLATEIPIEEETAAQSLQPSIETPVDDEWAVPGKKSKKDKKKNKSGISTPAEEAPEAAKNTDFSALPEQPPSTVETSALETPIEETPADNEWAVTGKKSKKDKKKSKSGISTPIEDPIQQDIIEQTSKSVEDPIITQETPDTAVDEWAMPSKKSKKDKKKNKSGIATPVEEQFQSIPEPAAETTYELLPQHGDFATREVVDEPADEWSLPSKKSKKDKKGKKSGVSTPIEEPFQIMDEPTTEAAAHGPPQSEESTSKEVVDQPVDEWSLPSKKSKKDKKHNKSGVSTPIEESADPVHEFNTLGVSQDLIEAEESAVDRELTKDEPDEWSLPSKKSKKDKKNKKSGLSTPAEAPIESFDDHSKDDVAPEQVQAEEQIVVDEAVNQEPTDEWSMPTKKSKKDKKNNKSGLSTPVEEASITAIPLTISDELAMDLDKHEHDKNADFVLTSEPEPYPVETTRNLEENTTESTQTQDIAAAGAAAAVIVGAAHLGSTTRDTGIEQKVEPVEEWGSFSTKKSKKDKKKKSGNATPAEEPINNPITTAAEETLDFEAAPKETEEEWGSFSLKKSKKDKKKKSGTATPTEQPVSDSINTPTEEALVSEPVQQETEEELGSVSKKSKKDKKGKGKQTLVTQGLENVQEPAATSPGITSPIEVFETPMEELPEPPLASRPQTEPDNLMETPIATPMEDFQTPFQTPFEEMVEPTLSKEIVQEPADELDSYTTSKKSKKDKKGKGKKNIFNDGPEELSEQSGAIPDTETFQTPAKEISEPVLRSDTTAVQEHVQLPDAFGNRETPESEGLGMKSGITVEDLQISSAPLPALESIAELVSDEALMAQEAPKEIEDEWGAVTVRKGKKDKKGKGNNKQTFETTDPPSGEQRPIMPAVEMVDEPTTFAETSKVVTDDILVEQKEEFGSYSLKKSKKDKKGKGKNKQAFDTIDSPTTDQQVITPPAEAIPEPLVVEEAPKTATEDVIPEQEEDFGSYALKKSKKDKKKRKSGISTPLEEDNVPVPELTRSTSESFGNDNLTSTPLYTEPEELEAAIPTQIETAKDISVEEPAEEFAFTSKKSKKDKKGKRGSRSDSINISPGTSTPAEAELSREIVPEKESTDRGLSFDAEPVMESAKPEDEFSFPGTLSRSSSKKDKRKRQPTDTPFFDDDGSSSKAPLTTWADEVEEAEVERVLPVIEEIDHDQSLSHIAKSTEPTPADDFARPNKKGKKGKKSKSIDNSRAPVTFDPSKRDSTKEESGTSGLVGAAAVGAAVVGGAALGSGFGWKSTEVKKEVDKEEKPERPAEPVRKLSKKEKRKQSIDKRTPTNDIFDHDALWEGADPKEFEEAAPMEADDHDDGFWSPPQQESFQTAETSFQEPNLSRGSTMGDVQDSFSGPSTMPMERPLSPPDDITFAGTLPDNTTSTSHSRELPDREQTQPTITSPTNTSRDLPDSLPVDRNPFRTSGRFARSGFSDLPVLEEETQLDPEYFPKPQFHTEEPNRDSGFVTGSPVPPQGAFADNKEHIRDSGVHLRDLSPAPPRTPISSSDAAISRLAWPVVDEESETVYLDKSPSHRSETPDKKNRKSHRGEEFYKPQEESNRGFEVYQTKEKSNRSNELYLPKNEQVKEFFTPPRAESVQRSIPHQEHPPSSLDLLPSQKAKEDKHTDLHRTSTIHGHHDDGHSVIDKLPSHRSTDEPPVEVHRSEYGPHHEESSTKRESKSPSIFADKRTTHSIAETPRKPVEESLVKKRLQKFETPEAQQLPRSRESSSVKDRVQRLQTPEIHTPSRSKEESYSELSHLRRPKAEQPQGVSDNTVAAGAALAGAAALGFAAARQLSQEKRPGSAASTRSVSNTGINRLRTPTRPDSVNSNRTSTPPLRRSDRKISGDLRSLSQRSQVDLAKEAELAALTSSAVKATVNTPTPLNPTANEGRVRAKDMADVYDGFGEGRMGSPRSPTRPHSMRRRQSMQVLDLESKVEQLAAENRMLAEAKAQAERSLLTSTGTASSLIEKDAEIDALKRTLDWLQTEVSRLTEVNDGLTSANLTLGNQQNERYNMLESQHAKTVRELQESRDAQSHMSSGMEGVVIAQIQSATQGKDQEIAQLRAELETAKRKIREMQAQILMSKTNDIDFLTVRDEDYFDNACQQLCQHVQQWVLRFSKFSDMRACRLTTAVHQWRATTLTLLSKRDAFVEQREQDTQAVVHAVMETLSEILPPPSHLEDQIEQQLKRVIKAAVDLSIEMRTQRAEYMMLPPLQPEYDANGDLASEVSFNAALMNERSGDTISNEELENNKAVVRIVLFPLVVKKGDDRGEGDEEIVVCPAQVLVAKPKKSVRMMSPGKNLSRASMQSSMPADYNDMVDEEE</sequence>
<keyword evidence="1" id="KW-0175">Coiled coil</keyword>
<feature type="compositionally biased region" description="Polar residues" evidence="2">
    <location>
        <begin position="5202"/>
        <end position="5211"/>
    </location>
</feature>
<gene>
    <name evidence="3" type="ORF">M7I_0625</name>
</gene>
<feature type="compositionally biased region" description="Basic and acidic residues" evidence="2">
    <location>
        <begin position="3543"/>
        <end position="3558"/>
    </location>
</feature>
<feature type="compositionally biased region" description="Polar residues" evidence="2">
    <location>
        <begin position="5469"/>
        <end position="5491"/>
    </location>
</feature>
<feature type="compositionally biased region" description="Polar residues" evidence="2">
    <location>
        <begin position="5058"/>
        <end position="5067"/>
    </location>
</feature>
<feature type="compositionally biased region" description="Basic residues" evidence="2">
    <location>
        <begin position="4844"/>
        <end position="4856"/>
    </location>
</feature>
<feature type="compositionally biased region" description="Basic residues" evidence="2">
    <location>
        <begin position="3845"/>
        <end position="3855"/>
    </location>
</feature>
<feature type="compositionally biased region" description="Basic and acidic residues" evidence="2">
    <location>
        <begin position="468"/>
        <end position="483"/>
    </location>
</feature>
<feature type="compositionally biased region" description="Basic and acidic residues" evidence="2">
    <location>
        <begin position="1563"/>
        <end position="1583"/>
    </location>
</feature>
<dbReference type="OrthoDB" id="5365701at2759"/>
<feature type="compositionally biased region" description="Basic and acidic residues" evidence="2">
    <location>
        <begin position="1075"/>
        <end position="1115"/>
    </location>
</feature>
<feature type="compositionally biased region" description="Basic and acidic residues" evidence="2">
    <location>
        <begin position="5215"/>
        <end position="5228"/>
    </location>
</feature>
<accession>H0EDH6</accession>
<feature type="compositionally biased region" description="Basic and acidic residues" evidence="2">
    <location>
        <begin position="5765"/>
        <end position="5836"/>
    </location>
</feature>
<feature type="compositionally biased region" description="Basic and acidic residues" evidence="2">
    <location>
        <begin position="5677"/>
        <end position="5687"/>
    </location>
</feature>
<feature type="region of interest" description="Disordered" evidence="2">
    <location>
        <begin position="5385"/>
        <end position="5919"/>
    </location>
</feature>
<dbReference type="EMBL" id="AGUE01000010">
    <property type="protein sequence ID" value="EHL03402.1"/>
    <property type="molecule type" value="Genomic_DNA"/>
</dbReference>
<dbReference type="PANTHER" id="PTHR40641:SF2">
    <property type="entry name" value="INVOLUCRIN REPEAT PROTEIN"/>
    <property type="match status" value="1"/>
</dbReference>
<feature type="region of interest" description="Disordered" evidence="2">
    <location>
        <begin position="5944"/>
        <end position="5996"/>
    </location>
</feature>
<feature type="compositionally biased region" description="Basic and acidic residues" evidence="2">
    <location>
        <begin position="1174"/>
        <end position="1192"/>
    </location>
</feature>
<feature type="compositionally biased region" description="Polar residues" evidence="2">
    <location>
        <begin position="2370"/>
        <end position="2382"/>
    </location>
</feature>
<feature type="compositionally biased region" description="Polar residues" evidence="2">
    <location>
        <begin position="5970"/>
        <end position="5982"/>
    </location>
</feature>
<feature type="region of interest" description="Disordered" evidence="2">
    <location>
        <begin position="672"/>
        <end position="740"/>
    </location>
</feature>
<feature type="compositionally biased region" description="Basic residues" evidence="2">
    <location>
        <begin position="3486"/>
        <end position="3498"/>
    </location>
</feature>
<evidence type="ECO:0008006" key="5">
    <source>
        <dbReference type="Google" id="ProtNLM"/>
    </source>
</evidence>
<protein>
    <recommendedName>
        <fullName evidence="5">Involucrin repeat protein</fullName>
    </recommendedName>
</protein>
<feature type="compositionally biased region" description="Basic and acidic residues" evidence="2">
    <location>
        <begin position="189"/>
        <end position="202"/>
    </location>
</feature>
<feature type="compositionally biased region" description="Basic residues" evidence="2">
    <location>
        <begin position="3018"/>
        <end position="3028"/>
    </location>
</feature>
<feature type="compositionally biased region" description="Basic residues" evidence="2">
    <location>
        <begin position="4332"/>
        <end position="4342"/>
    </location>
</feature>
<feature type="compositionally biased region" description="Basic and acidic residues" evidence="2">
    <location>
        <begin position="2660"/>
        <end position="2670"/>
    </location>
</feature>
<feature type="compositionally biased region" description="Basic residues" evidence="2">
    <location>
        <begin position="4154"/>
        <end position="4164"/>
    </location>
</feature>
<feature type="compositionally biased region" description="Basic and acidic residues" evidence="2">
    <location>
        <begin position="5533"/>
        <end position="5542"/>
    </location>
</feature>
<evidence type="ECO:0000256" key="2">
    <source>
        <dbReference type="SAM" id="MobiDB-lite"/>
    </source>
</evidence>
<feature type="compositionally biased region" description="Basic and acidic residues" evidence="2">
    <location>
        <begin position="5395"/>
        <end position="5415"/>
    </location>
</feature>
<feature type="compositionally biased region" description="Basic residues" evidence="2">
    <location>
        <begin position="4272"/>
        <end position="4282"/>
    </location>
</feature>
<feature type="region of interest" description="Disordered" evidence="2">
    <location>
        <begin position="4561"/>
        <end position="4589"/>
    </location>
</feature>
<feature type="compositionally biased region" description="Basic and acidic residues" evidence="2">
    <location>
        <begin position="79"/>
        <end position="131"/>
    </location>
</feature>
<feature type="compositionally biased region" description="Basic and acidic residues" evidence="2">
    <location>
        <begin position="1483"/>
        <end position="1500"/>
    </location>
</feature>
<feature type="compositionally biased region" description="Basic residues" evidence="2">
    <location>
        <begin position="3643"/>
        <end position="3654"/>
    </location>
</feature>
<feature type="compositionally biased region" description="Basic residues" evidence="2">
    <location>
        <begin position="1977"/>
        <end position="1990"/>
    </location>
</feature>
<feature type="compositionally biased region" description="Polar residues" evidence="2">
    <location>
        <begin position="3288"/>
        <end position="3299"/>
    </location>
</feature>
<feature type="compositionally biased region" description="Basic residues" evidence="2">
    <location>
        <begin position="4971"/>
        <end position="4981"/>
    </location>
</feature>
<feature type="compositionally biased region" description="Basic residues" evidence="2">
    <location>
        <begin position="5331"/>
        <end position="5341"/>
    </location>
</feature>
<feature type="region of interest" description="Disordered" evidence="2">
    <location>
        <begin position="2902"/>
        <end position="3372"/>
    </location>
</feature>
<feature type="compositionally biased region" description="Basic and acidic residues" evidence="2">
    <location>
        <begin position="1011"/>
        <end position="1029"/>
    </location>
</feature>
<feature type="compositionally biased region" description="Basic and acidic residues" evidence="2">
    <location>
        <begin position="834"/>
        <end position="848"/>
    </location>
</feature>
<feature type="compositionally biased region" description="Basic residues" evidence="2">
    <location>
        <begin position="2746"/>
        <end position="2756"/>
    </location>
</feature>
<feature type="region of interest" description="Disordered" evidence="2">
    <location>
        <begin position="1378"/>
        <end position="1510"/>
    </location>
</feature>
<feature type="region of interest" description="Disordered" evidence="2">
    <location>
        <begin position="1324"/>
        <end position="1364"/>
    </location>
</feature>
<feature type="compositionally biased region" description="Basic and acidic residues" evidence="2">
    <location>
        <begin position="139"/>
        <end position="181"/>
    </location>
</feature>
<feature type="compositionally biased region" description="Basic residues" evidence="2">
    <location>
        <begin position="3313"/>
        <end position="3325"/>
    </location>
</feature>
<feature type="compositionally biased region" description="Basic and acidic residues" evidence="2">
    <location>
        <begin position="209"/>
        <end position="251"/>
    </location>
</feature>
<feature type="compositionally biased region" description="Basic and acidic residues" evidence="2">
    <location>
        <begin position="2517"/>
        <end position="2532"/>
    </location>
</feature>
<feature type="compositionally biased region" description="Basic residues" evidence="2">
    <location>
        <begin position="3202"/>
        <end position="3214"/>
    </location>
</feature>
<feature type="compositionally biased region" description="Polar residues" evidence="2">
    <location>
        <begin position="2482"/>
        <end position="2497"/>
    </location>
</feature>
<feature type="compositionally biased region" description="Pro residues" evidence="2">
    <location>
        <begin position="1334"/>
        <end position="1343"/>
    </location>
</feature>
<feature type="compositionally biased region" description="Polar residues" evidence="2">
    <location>
        <begin position="4696"/>
        <end position="4713"/>
    </location>
</feature>
<feature type="compositionally biased region" description="Polar residues" evidence="2">
    <location>
        <begin position="5133"/>
        <end position="5150"/>
    </location>
</feature>
<feature type="compositionally biased region" description="Basic residues" evidence="2">
    <location>
        <begin position="2171"/>
        <end position="2183"/>
    </location>
</feature>
<feature type="compositionally biased region" description="Basic residues" evidence="2">
    <location>
        <begin position="3067"/>
        <end position="3077"/>
    </location>
</feature>
<feature type="compositionally biased region" description="Basic residues" evidence="2">
    <location>
        <begin position="3981"/>
        <end position="3991"/>
    </location>
</feature>
<comment type="caution">
    <text evidence="3">The sequence shown here is derived from an EMBL/GenBank/DDBJ whole genome shotgun (WGS) entry which is preliminary data.</text>
</comment>
<feature type="compositionally biased region" description="Polar residues" evidence="2">
    <location>
        <begin position="2076"/>
        <end position="2088"/>
    </location>
</feature>
<feature type="compositionally biased region" description="Basic and acidic residues" evidence="2">
    <location>
        <begin position="2556"/>
        <end position="2571"/>
    </location>
</feature>
<feature type="compositionally biased region" description="Basic and acidic residues" evidence="2">
    <location>
        <begin position="1039"/>
        <end position="1062"/>
    </location>
</feature>
<evidence type="ECO:0000313" key="3">
    <source>
        <dbReference type="EMBL" id="EHL03402.1"/>
    </source>
</evidence>
<feature type="region of interest" description="Disordered" evidence="2">
    <location>
        <begin position="73"/>
        <end position="251"/>
    </location>
</feature>
<dbReference type="Proteomes" id="UP000005446">
    <property type="component" value="Unassembled WGS sequence"/>
</dbReference>
<feature type="compositionally biased region" description="Low complexity" evidence="2">
    <location>
        <begin position="3084"/>
        <end position="3095"/>
    </location>
</feature>
<feature type="compositionally biased region" description="Basic residues" evidence="2">
    <location>
        <begin position="2033"/>
        <end position="2046"/>
    </location>
</feature>
<feature type="compositionally biased region" description="Basic residues" evidence="2">
    <location>
        <begin position="3900"/>
        <end position="3909"/>
    </location>
</feature>
<feature type="compositionally biased region" description="Basic residues" evidence="2">
    <location>
        <begin position="5185"/>
        <end position="5196"/>
    </location>
</feature>
<feature type="compositionally biased region" description="Acidic residues" evidence="2">
    <location>
        <begin position="5453"/>
        <end position="5463"/>
    </location>
</feature>
<feature type="compositionally biased region" description="Pro residues" evidence="2">
    <location>
        <begin position="14"/>
        <end position="24"/>
    </location>
</feature>
<feature type="compositionally biased region" description="Basic residues" evidence="2">
    <location>
        <begin position="2121"/>
        <end position="2133"/>
    </location>
</feature>
<feature type="compositionally biased region" description="Basic and acidic residues" evidence="2">
    <location>
        <begin position="3109"/>
        <end position="3118"/>
    </location>
</feature>
<dbReference type="PANTHER" id="PTHR40641">
    <property type="entry name" value="INVOLUCRIN REPEAT PROTEIN (AFU_ORTHOLOGUE AFUA_2G08060)"/>
    <property type="match status" value="1"/>
</dbReference>
<feature type="compositionally biased region" description="Basic residues" evidence="2">
    <location>
        <begin position="1680"/>
        <end position="1690"/>
    </location>
</feature>
<feature type="compositionally biased region" description="Basic residues" evidence="2">
    <location>
        <begin position="3781"/>
        <end position="3791"/>
    </location>
</feature>
<feature type="region of interest" description="Disordered" evidence="2">
    <location>
        <begin position="1"/>
        <end position="59"/>
    </location>
</feature>
<feature type="compositionally biased region" description="Basic and acidic residues" evidence="2">
    <location>
        <begin position="543"/>
        <end position="581"/>
    </location>
</feature>
<feature type="region of interest" description="Disordered" evidence="2">
    <location>
        <begin position="4964"/>
        <end position="5000"/>
    </location>
</feature>
<feature type="compositionally biased region" description="Basic and acidic residues" evidence="2">
    <location>
        <begin position="1124"/>
        <end position="1135"/>
    </location>
</feature>
<feature type="compositionally biased region" description="Polar residues" evidence="2">
    <location>
        <begin position="2832"/>
        <end position="2847"/>
    </location>
</feature>
<feature type="region of interest" description="Disordered" evidence="2">
    <location>
        <begin position="1563"/>
        <end position="2221"/>
    </location>
</feature>
<feature type="compositionally biased region" description="Basic residues" evidence="2">
    <location>
        <begin position="2912"/>
        <end position="2923"/>
    </location>
</feature>
<feature type="compositionally biased region" description="Basic and acidic residues" evidence="2">
    <location>
        <begin position="5626"/>
        <end position="5640"/>
    </location>
</feature>
<feature type="compositionally biased region" description="Basic residues" evidence="2">
    <location>
        <begin position="3710"/>
        <end position="3720"/>
    </location>
</feature>
<feature type="region of interest" description="Disordered" evidence="2">
    <location>
        <begin position="359"/>
        <end position="400"/>
    </location>
</feature>
<name>H0EDH6_GLAL7</name>
<feature type="compositionally biased region" description="Basic residues" evidence="2">
    <location>
        <begin position="3568"/>
        <end position="3578"/>
    </location>
</feature>
<feature type="coiled-coil region" evidence="1">
    <location>
        <begin position="6200"/>
        <end position="6234"/>
    </location>
</feature>
<feature type="compositionally biased region" description="Basic and acidic residues" evidence="2">
    <location>
        <begin position="5424"/>
        <end position="5452"/>
    </location>
</feature>
<feature type="compositionally biased region" description="Basic and acidic residues" evidence="2">
    <location>
        <begin position="5694"/>
        <end position="5720"/>
    </location>
</feature>
<feature type="compositionally biased region" description="Polar residues" evidence="2">
    <location>
        <begin position="3461"/>
        <end position="3474"/>
    </location>
</feature>
<feature type="compositionally biased region" description="Basic residues" evidence="2">
    <location>
        <begin position="4634"/>
        <end position="4644"/>
    </location>
</feature>
<feature type="compositionally biased region" description="Basic and acidic residues" evidence="2">
    <location>
        <begin position="1456"/>
        <end position="1466"/>
    </location>
</feature>
<feature type="region of interest" description="Disordered" evidence="2">
    <location>
        <begin position="2399"/>
        <end position="2532"/>
    </location>
</feature>
<feature type="compositionally biased region" description="Basic residues" evidence="2">
    <location>
        <begin position="4685"/>
        <end position="4695"/>
    </location>
</feature>
<feature type="compositionally biased region" description="Low complexity" evidence="2">
    <location>
        <begin position="3751"/>
        <end position="3765"/>
    </location>
</feature>
<feature type="region of interest" description="Disordered" evidence="2">
    <location>
        <begin position="4824"/>
        <end position="4894"/>
    </location>
</feature>
<feature type="compositionally biased region" description="Basic residues" evidence="2">
    <location>
        <begin position="2969"/>
        <end position="2979"/>
    </location>
</feature>
<feature type="compositionally biased region" description="Acidic residues" evidence="2">
    <location>
        <begin position="3244"/>
        <end position="3258"/>
    </location>
</feature>
<feature type="compositionally biased region" description="Basic residues" evidence="2">
    <location>
        <begin position="1790"/>
        <end position="1799"/>
    </location>
</feature>
<feature type="compositionally biased region" description="Low complexity" evidence="2">
    <location>
        <begin position="1691"/>
        <end position="1705"/>
    </location>
</feature>
<feature type="compositionally biased region" description="Basic residues" evidence="2">
    <location>
        <begin position="2304"/>
        <end position="2313"/>
    </location>
</feature>
<feature type="region of interest" description="Disordered" evidence="2">
    <location>
        <begin position="764"/>
        <end position="1270"/>
    </location>
</feature>
<feature type="compositionally biased region" description="Basic and acidic residues" evidence="2">
    <location>
        <begin position="5355"/>
        <end position="5365"/>
    </location>
</feature>
<feature type="region of interest" description="Disordered" evidence="2">
    <location>
        <begin position="4610"/>
        <end position="4799"/>
    </location>
</feature>
<feature type="compositionally biased region" description="Polar residues" evidence="2">
    <location>
        <begin position="3415"/>
        <end position="3426"/>
    </location>
</feature>
<feature type="compositionally biased region" description="Basic residues" evidence="2">
    <location>
        <begin position="1917"/>
        <end position="1930"/>
    </location>
</feature>
<feature type="compositionally biased region" description="Low complexity" evidence="2">
    <location>
        <begin position="4232"/>
        <end position="4246"/>
    </location>
</feature>
<organism evidence="3 4">
    <name type="scientific">Glarea lozoyensis (strain ATCC 74030 / MF5533)</name>
    <dbReference type="NCBI Taxonomy" id="1104152"/>
    <lineage>
        <taxon>Eukaryota</taxon>
        <taxon>Fungi</taxon>
        <taxon>Dikarya</taxon>
        <taxon>Ascomycota</taxon>
        <taxon>Pezizomycotina</taxon>
        <taxon>Leotiomycetes</taxon>
        <taxon>Helotiales</taxon>
        <taxon>Helotiaceae</taxon>
        <taxon>Glarea</taxon>
    </lineage>
</organism>
<keyword evidence="4" id="KW-1185">Reference proteome</keyword>
<feature type="region of interest" description="Disordered" evidence="2">
    <location>
        <begin position="6049"/>
        <end position="6071"/>
    </location>
</feature>
<feature type="compositionally biased region" description="Basic residues" evidence="2">
    <location>
        <begin position="4453"/>
        <end position="4463"/>
    </location>
</feature>
<feature type="compositionally biased region" description="Polar residues" evidence="2">
    <location>
        <begin position="2429"/>
        <end position="2447"/>
    </location>
</feature>
<feature type="compositionally biased region" description="Basic residues" evidence="2">
    <location>
        <begin position="4735"/>
        <end position="4745"/>
    </location>
</feature>
<feature type="compositionally biased region" description="Basic residues" evidence="2">
    <location>
        <begin position="4515"/>
        <end position="4524"/>
    </location>
</feature>
<dbReference type="InterPro" id="IPR053268">
    <property type="entry name" value="Woronin_anchor"/>
</dbReference>
<feature type="compositionally biased region" description="Basic residues" evidence="2">
    <location>
        <begin position="1627"/>
        <end position="1637"/>
    </location>
</feature>
<feature type="compositionally biased region" description="Basic residues" evidence="2">
    <location>
        <begin position="3263"/>
        <end position="3273"/>
    </location>
</feature>
<feature type="region of interest" description="Disordered" evidence="2">
    <location>
        <begin position="5035"/>
        <end position="5369"/>
    </location>
</feature>
<feature type="compositionally biased region" description="Low complexity" evidence="2">
    <location>
        <begin position="672"/>
        <end position="681"/>
    </location>
</feature>
<feature type="compositionally biased region" description="Basic residues" evidence="2">
    <location>
        <begin position="5038"/>
        <end position="5050"/>
    </location>
</feature>
<dbReference type="InParanoid" id="H0EDH6"/>
<feature type="region of interest" description="Disordered" evidence="2">
    <location>
        <begin position="2246"/>
        <end position="2383"/>
    </location>
</feature>
<feature type="region of interest" description="Disordered" evidence="2">
    <location>
        <begin position="6442"/>
        <end position="6470"/>
    </location>
</feature>
<feature type="compositionally biased region" description="Polar residues" evidence="2">
    <location>
        <begin position="1422"/>
        <end position="1443"/>
    </location>
</feature>
<feature type="compositionally biased region" description="Basic residues" evidence="2">
    <location>
        <begin position="1727"/>
        <end position="1740"/>
    </location>
</feature>
<feature type="compositionally biased region" description="Acidic residues" evidence="2">
    <location>
        <begin position="3629"/>
        <end position="3638"/>
    </location>
</feature>
<feature type="compositionally biased region" description="Basic and acidic residues" evidence="2">
    <location>
        <begin position="5870"/>
        <end position="5882"/>
    </location>
</feature>
<feature type="compositionally biased region" description="Basic residues" evidence="2">
    <location>
        <begin position="2822"/>
        <end position="2831"/>
    </location>
</feature>
<evidence type="ECO:0000313" key="4">
    <source>
        <dbReference type="Proteomes" id="UP000005446"/>
    </source>
</evidence>
<feature type="compositionally biased region" description="Basic residues" evidence="2">
    <location>
        <begin position="2597"/>
        <end position="2607"/>
    </location>
</feature>
<evidence type="ECO:0000256" key="1">
    <source>
        <dbReference type="SAM" id="Coils"/>
    </source>
</evidence>
<reference evidence="3 4" key="1">
    <citation type="journal article" date="2012" name="Eukaryot. Cell">
        <title>Genome sequence of the fungus Glarea lozoyensis: the first genome sequence of a species from the Helotiaceae family.</title>
        <authorList>
            <person name="Youssar L."/>
            <person name="Gruening B.A."/>
            <person name="Erxleben A."/>
            <person name="Guenther S."/>
            <person name="Huettel W."/>
        </authorList>
    </citation>
    <scope>NUCLEOTIDE SEQUENCE [LARGE SCALE GENOMIC DNA]</scope>
    <source>
        <strain evidence="4">ATCC 74030 / MF5533</strain>
    </source>
</reference>
<feature type="region of interest" description="Disordered" evidence="2">
    <location>
        <begin position="3415"/>
        <end position="4533"/>
    </location>
</feature>
<dbReference type="HOGENOM" id="CLU_000045_0_0_1"/>
<feature type="compositionally biased region" description="Basic and acidic residues" evidence="2">
    <location>
        <begin position="645"/>
        <end position="655"/>
    </location>
</feature>
<feature type="compositionally biased region" description="Basic residues" evidence="2">
    <location>
        <begin position="4097"/>
        <end position="4107"/>
    </location>
</feature>
<feature type="compositionally biased region" description="Polar residues" evidence="2">
    <location>
        <begin position="3166"/>
        <end position="3183"/>
    </location>
</feature>
<feature type="compositionally biased region" description="Polar residues" evidence="2">
    <location>
        <begin position="5951"/>
        <end position="5962"/>
    </location>
</feature>
<feature type="compositionally biased region" description="Basic and acidic residues" evidence="2">
    <location>
        <begin position="2726"/>
        <end position="2745"/>
    </location>
</feature>
<feature type="compositionally biased region" description="Basic and acidic residues" evidence="2">
    <location>
        <begin position="519"/>
        <end position="534"/>
    </location>
</feature>
<feature type="compositionally biased region" description="Polar residues" evidence="2">
    <location>
        <begin position="4007"/>
        <end position="4020"/>
    </location>
</feature>
<feature type="region of interest" description="Disordered" evidence="2">
    <location>
        <begin position="417"/>
        <end position="657"/>
    </location>
</feature>
<feature type="compositionally biased region" description="Basic and acidic residues" evidence="2">
    <location>
        <begin position="874"/>
        <end position="890"/>
    </location>
</feature>
<feature type="compositionally biased region" description="Basic residues" evidence="2">
    <location>
        <begin position="4392"/>
        <end position="4402"/>
    </location>
</feature>
<feature type="compositionally biased region" description="Basic and acidic residues" evidence="2">
    <location>
        <begin position="916"/>
        <end position="931"/>
    </location>
</feature>